<dbReference type="OrthoDB" id="273311at2"/>
<dbReference type="EMBL" id="CP007139">
    <property type="protein sequence ID" value="AIE84997.1"/>
    <property type="molecule type" value="Genomic_DNA"/>
</dbReference>
<dbReference type="AlphaFoldDB" id="A0A068NNL9"/>
<protein>
    <submittedName>
        <fullName evidence="2">Uncharacterized protein</fullName>
    </submittedName>
</protein>
<accession>A0A068NNL9</accession>
<organism evidence="2 3">
    <name type="scientific">Fimbriimonas ginsengisoli Gsoil 348</name>
    <dbReference type="NCBI Taxonomy" id="661478"/>
    <lineage>
        <taxon>Bacteria</taxon>
        <taxon>Bacillati</taxon>
        <taxon>Armatimonadota</taxon>
        <taxon>Fimbriimonadia</taxon>
        <taxon>Fimbriimonadales</taxon>
        <taxon>Fimbriimonadaceae</taxon>
        <taxon>Fimbriimonas</taxon>
    </lineage>
</organism>
<keyword evidence="3" id="KW-1185">Reference proteome</keyword>
<dbReference type="Proteomes" id="UP000027982">
    <property type="component" value="Chromosome"/>
</dbReference>
<evidence type="ECO:0000313" key="2">
    <source>
        <dbReference type="EMBL" id="AIE84997.1"/>
    </source>
</evidence>
<feature type="region of interest" description="Disordered" evidence="1">
    <location>
        <begin position="419"/>
        <end position="441"/>
    </location>
</feature>
<dbReference type="HOGENOM" id="CLU_665240_0_0_0"/>
<evidence type="ECO:0000256" key="1">
    <source>
        <dbReference type="SAM" id="MobiDB-lite"/>
    </source>
</evidence>
<gene>
    <name evidence="2" type="ORF">OP10G_1629</name>
</gene>
<evidence type="ECO:0000313" key="3">
    <source>
        <dbReference type="Proteomes" id="UP000027982"/>
    </source>
</evidence>
<dbReference type="STRING" id="661478.OP10G_1629"/>
<sequence>MTTSKKIGIGCACALVCCCGGSYSLLQGLFGSAASKRDAEVAAARKAGIPVDPAGLSAMLNVPDDRNAAPIYRQAMKLEEGDEHYDKDLKTIRDGLAKKATVAQRQAMAEALGRVGPLQKMVEKAGDMPSCDFHHDWSLGAKLLFPEFAHMKSWGRLLCADAELRSERGDWRGALKQIERSERIAHHSGQDPILIGMLVGVATEAITVAALQRVIEDHRDNPAFVSEALKTVKQFGSLPDFRRAMMGELVLGRASIRGLNGSADLQMTGEPHAEPNRWEKAFFQSPQVQGAFDAKLVEAYRKMIEALPKDPSQWEKSYQVAVERGRAVEADHSIANTLNQIIMPVFEQAAQSVGQALMRRRLAITTLKLLDEKAHKRAFPRLLPNFGDDRIDPFSGKPLHYLREDSGFLLYSVGKDRVDDGGAGRDPKDSSKTFDESIHIK</sequence>
<dbReference type="RefSeq" id="WP_025226400.1">
    <property type="nucleotide sequence ID" value="NZ_CP007139.1"/>
</dbReference>
<proteinExistence type="predicted"/>
<name>A0A068NNL9_FIMGI</name>
<dbReference type="KEGG" id="fgi:OP10G_1629"/>
<reference evidence="2 3" key="1">
    <citation type="journal article" date="2014" name="PLoS ONE">
        <title>The first complete genome sequence of the class fimbriimonadia in the phylum armatimonadetes.</title>
        <authorList>
            <person name="Hu Z.Y."/>
            <person name="Wang Y.Z."/>
            <person name="Im W.T."/>
            <person name="Wang S.Y."/>
            <person name="Zhao G.P."/>
            <person name="Zheng H.J."/>
            <person name="Quan Z.X."/>
        </authorList>
    </citation>
    <scope>NUCLEOTIDE SEQUENCE [LARGE SCALE GENOMIC DNA]</scope>
    <source>
        <strain evidence="2">Gsoil 348</strain>
    </source>
</reference>